<reference evidence="2 3" key="1">
    <citation type="journal article" date="2023" name="ISME J.">
        <title>Cultivation and genomic characterization of novel and ubiquitous marine nitrite-oxidizing bacteria from the Nitrospirales.</title>
        <authorList>
            <person name="Mueller A.J."/>
            <person name="Daebeler A."/>
            <person name="Herbold C.W."/>
            <person name="Kirkegaard R.H."/>
            <person name="Daims H."/>
        </authorList>
    </citation>
    <scope>NUCLEOTIDE SEQUENCE [LARGE SCALE GENOMIC DNA]</scope>
    <source>
        <strain evidence="2 3">EB</strain>
    </source>
</reference>
<protein>
    <submittedName>
        <fullName evidence="2">Uncharacterized protein</fullName>
    </submittedName>
</protein>
<proteinExistence type="predicted"/>
<evidence type="ECO:0000313" key="2">
    <source>
        <dbReference type="EMBL" id="MDT7040935.1"/>
    </source>
</evidence>
<dbReference type="Proteomes" id="UP001250932">
    <property type="component" value="Unassembled WGS sequence"/>
</dbReference>
<evidence type="ECO:0000256" key="1">
    <source>
        <dbReference type="SAM" id="Phobius"/>
    </source>
</evidence>
<name>A0ABU3K3E8_9BACT</name>
<keyword evidence="1" id="KW-1133">Transmembrane helix</keyword>
<evidence type="ECO:0000313" key="3">
    <source>
        <dbReference type="Proteomes" id="UP001250932"/>
    </source>
</evidence>
<keyword evidence="3" id="KW-1185">Reference proteome</keyword>
<sequence length="148" mass="16518">MATFMNHRSPTKSQPIYLVLALLIIGVSGYWIWTTQFAPITCDPQAAHLELRLLSDKGIRNTGHGSSLTNLLWIYVGPKWHALPLEEKQAIDKTVSCAATTIDEHGHPTWQAAYYDYQSGKMAALTSKRYGFRLKADESSNAPGWTIP</sequence>
<accession>A0ABU3K3E8</accession>
<dbReference type="RefSeq" id="WP_313831294.1">
    <property type="nucleotide sequence ID" value="NZ_JAQOUE010000001.1"/>
</dbReference>
<keyword evidence="1" id="KW-0812">Transmembrane</keyword>
<organism evidence="2 3">
    <name type="scientific">Candidatus Nitronereus thalassa</name>
    <dbReference type="NCBI Taxonomy" id="3020898"/>
    <lineage>
        <taxon>Bacteria</taxon>
        <taxon>Pseudomonadati</taxon>
        <taxon>Nitrospirota</taxon>
        <taxon>Nitrospiria</taxon>
        <taxon>Nitrospirales</taxon>
        <taxon>Nitrospiraceae</taxon>
        <taxon>Candidatus Nitronereus</taxon>
    </lineage>
</organism>
<feature type="transmembrane region" description="Helical" evidence="1">
    <location>
        <begin position="15"/>
        <end position="33"/>
    </location>
</feature>
<keyword evidence="1" id="KW-0472">Membrane</keyword>
<comment type="caution">
    <text evidence="2">The sequence shown here is derived from an EMBL/GenBank/DDBJ whole genome shotgun (WGS) entry which is preliminary data.</text>
</comment>
<gene>
    <name evidence="2" type="ORF">PPG34_01150</name>
</gene>
<dbReference type="EMBL" id="JAQOUE010000001">
    <property type="protein sequence ID" value="MDT7040935.1"/>
    <property type="molecule type" value="Genomic_DNA"/>
</dbReference>